<keyword evidence="2" id="KW-1185">Reference proteome</keyword>
<evidence type="ECO:0000313" key="1">
    <source>
        <dbReference type="EMBL" id="SEJ76502.1"/>
    </source>
</evidence>
<proteinExistence type="predicted"/>
<evidence type="ECO:0000313" key="2">
    <source>
        <dbReference type="Proteomes" id="UP000199200"/>
    </source>
</evidence>
<reference evidence="2" key="1">
    <citation type="submission" date="2016-10" db="EMBL/GenBank/DDBJ databases">
        <authorList>
            <person name="Varghese N."/>
            <person name="Submissions S."/>
        </authorList>
    </citation>
    <scope>NUCLEOTIDE SEQUENCE [LARGE SCALE GENOMIC DNA]</scope>
    <source>
        <strain evidence="2">CGMCC 1.6763</strain>
    </source>
</reference>
<dbReference type="RefSeq" id="WP_281242841.1">
    <property type="nucleotide sequence ID" value="NZ_FNZF01000006.1"/>
</dbReference>
<protein>
    <submittedName>
        <fullName evidence="1">Uncharacterized protein</fullName>
    </submittedName>
</protein>
<dbReference type="Proteomes" id="UP000199200">
    <property type="component" value="Unassembled WGS sequence"/>
</dbReference>
<name>A0A1H7BPL0_9BACL</name>
<dbReference type="AlphaFoldDB" id="A0A1H7BPL0"/>
<accession>A0A1H7BPL0</accession>
<gene>
    <name evidence="1" type="ORF">SAMN04488127_2752</name>
</gene>
<dbReference type="EMBL" id="FNZF01000006">
    <property type="protein sequence ID" value="SEJ76502.1"/>
    <property type="molecule type" value="Genomic_DNA"/>
</dbReference>
<organism evidence="1 2">
    <name type="scientific">Bhargavaea ginsengi</name>
    <dbReference type="NCBI Taxonomy" id="426757"/>
    <lineage>
        <taxon>Bacteria</taxon>
        <taxon>Bacillati</taxon>
        <taxon>Bacillota</taxon>
        <taxon>Bacilli</taxon>
        <taxon>Bacillales</taxon>
        <taxon>Caryophanaceae</taxon>
        <taxon>Bhargavaea</taxon>
    </lineage>
</organism>
<sequence>MKPISIQDILQLMEKLDALLAERENLVHKIGIKAENALGQK</sequence>